<comment type="caution">
    <text evidence="2">The sequence shown here is derived from an EMBL/GenBank/DDBJ whole genome shotgun (WGS) entry which is preliminary data.</text>
</comment>
<dbReference type="SUPFAM" id="SSF110296">
    <property type="entry name" value="Oligoxyloglucan reducing end-specific cellobiohydrolase"/>
    <property type="match status" value="2"/>
</dbReference>
<sequence>MRQLKKRTSLLAVLITLFSFSARSEAIPPNWLPFGPDGGDARSFAVDPHDNQHLYLGTAVGWIYESHNGGGEWKRLARIGNRDDLVLDNIIIDPSTPKRILVGAWVLGSTDGGLFVSSDGGASWNVESQMKGQSIRALVNSPSDPKVFVTGTLKGVYKSVDSGATWKLISPEGSTEIHEVESIAIDPKDPKIIYAGTWHLPWKTTDDGANWSNIKEGVIDDSDVFSIIIDPKDPNVVYASACSGIYKSETAGGRFQKIQGIPSTARRTRVLMQDPQHQNIVFAGTTEGLYRTSDSGKTWIRTTGPELIVNDVFINPADTNRILLATDRGGVLVSNDGGASFRSTNTGFSSRQITSYVEDMRQPGTIYVGMVNDKAWGGAFVSTNGGLTWTQKNGGLDAHDVLSLGQGPDGTILAGTRHGIYRLNGELWNKVDRVSLELPVTEEPPVAKPVVVRKKGAAARKVTPKAPVKKKPAPKPFDGSVFAFTRDGQQIFAGTQDGILKSVDGGLSWNLTADPQGHVWSAISSSKSTILAASLSKASLTTDDGRTWTAINPPSELTQITAVAVDGFGGLWIGGREGVYLSEDKGTTWQVVKNLFVRDVNSIFYDEKGQRVLITANSPTTIAFSAHLPDKTVSYWNTGWNLRLLRPVGEHMVGATLYDGVVIQPEMVNSTEVAKH</sequence>
<reference evidence="2 3" key="1">
    <citation type="submission" date="2019-02" db="EMBL/GenBank/DDBJ databases">
        <title>Genomic Encyclopedia of Archaeal and Bacterial Type Strains, Phase II (KMG-II): from individual species to whole genera.</title>
        <authorList>
            <person name="Goeker M."/>
        </authorList>
    </citation>
    <scope>NUCLEOTIDE SEQUENCE [LARGE SCALE GENOMIC DNA]</scope>
    <source>
        <strain evidence="2 3">DSM 18101</strain>
    </source>
</reference>
<accession>A0A4Q7YT00</accession>
<dbReference type="PANTHER" id="PTHR43739:SF5">
    <property type="entry name" value="EXO-ALPHA-SIALIDASE"/>
    <property type="match status" value="1"/>
</dbReference>
<name>A0A4Q7YT00_9BACT</name>
<organism evidence="2 3">
    <name type="scientific">Edaphobacter modestus</name>
    <dbReference type="NCBI Taxonomy" id="388466"/>
    <lineage>
        <taxon>Bacteria</taxon>
        <taxon>Pseudomonadati</taxon>
        <taxon>Acidobacteriota</taxon>
        <taxon>Terriglobia</taxon>
        <taxon>Terriglobales</taxon>
        <taxon>Acidobacteriaceae</taxon>
        <taxon>Edaphobacter</taxon>
    </lineage>
</organism>
<keyword evidence="1" id="KW-0732">Signal</keyword>
<dbReference type="PANTHER" id="PTHR43739">
    <property type="entry name" value="XYLOGLUCANASE (EUROFUNG)"/>
    <property type="match status" value="1"/>
</dbReference>
<dbReference type="Gene3D" id="2.130.10.10">
    <property type="entry name" value="YVTN repeat-like/Quinoprotein amine dehydrogenase"/>
    <property type="match status" value="5"/>
</dbReference>
<feature type="signal peptide" evidence="1">
    <location>
        <begin position="1"/>
        <end position="26"/>
    </location>
</feature>
<evidence type="ECO:0000313" key="3">
    <source>
        <dbReference type="Proteomes" id="UP000292958"/>
    </source>
</evidence>
<keyword evidence="3" id="KW-1185">Reference proteome</keyword>
<dbReference type="GO" id="GO:0010411">
    <property type="term" value="P:xyloglucan metabolic process"/>
    <property type="evidence" value="ECO:0007669"/>
    <property type="project" value="TreeGrafter"/>
</dbReference>
<dbReference type="AlphaFoldDB" id="A0A4Q7YT00"/>
<dbReference type="RefSeq" id="WP_165419951.1">
    <property type="nucleotide sequence ID" value="NZ_SHKW01000001.1"/>
</dbReference>
<protein>
    <submittedName>
        <fullName evidence="2">Photosystem II stability/assembly factor-like uncharacterized protein</fullName>
    </submittedName>
</protein>
<dbReference type="CDD" id="cd15482">
    <property type="entry name" value="Sialidase_non-viral"/>
    <property type="match status" value="2"/>
</dbReference>
<dbReference type="InterPro" id="IPR052025">
    <property type="entry name" value="Xyloglucanase_GH74"/>
</dbReference>
<dbReference type="EMBL" id="SHKW01000001">
    <property type="protein sequence ID" value="RZU39995.1"/>
    <property type="molecule type" value="Genomic_DNA"/>
</dbReference>
<feature type="chain" id="PRO_5020620721" evidence="1">
    <location>
        <begin position="27"/>
        <end position="676"/>
    </location>
</feature>
<dbReference type="Proteomes" id="UP000292958">
    <property type="component" value="Unassembled WGS sequence"/>
</dbReference>
<dbReference type="InterPro" id="IPR015943">
    <property type="entry name" value="WD40/YVTN_repeat-like_dom_sf"/>
</dbReference>
<evidence type="ECO:0000256" key="1">
    <source>
        <dbReference type="SAM" id="SignalP"/>
    </source>
</evidence>
<proteinExistence type="predicted"/>
<evidence type="ECO:0000313" key="2">
    <source>
        <dbReference type="EMBL" id="RZU39995.1"/>
    </source>
</evidence>
<gene>
    <name evidence="2" type="ORF">BDD14_1408</name>
</gene>